<organism evidence="3 4">
    <name type="scientific">Ophiocordyceps camponoti-floridani</name>
    <dbReference type="NCBI Taxonomy" id="2030778"/>
    <lineage>
        <taxon>Eukaryota</taxon>
        <taxon>Fungi</taxon>
        <taxon>Dikarya</taxon>
        <taxon>Ascomycota</taxon>
        <taxon>Pezizomycotina</taxon>
        <taxon>Sordariomycetes</taxon>
        <taxon>Hypocreomycetidae</taxon>
        <taxon>Hypocreales</taxon>
        <taxon>Ophiocordycipitaceae</taxon>
        <taxon>Ophiocordyceps</taxon>
    </lineage>
</organism>
<evidence type="ECO:0000313" key="3">
    <source>
        <dbReference type="EMBL" id="KAF4595694.1"/>
    </source>
</evidence>
<feature type="region of interest" description="Disordered" evidence="1">
    <location>
        <begin position="256"/>
        <end position="402"/>
    </location>
</feature>
<evidence type="ECO:0000313" key="4">
    <source>
        <dbReference type="Proteomes" id="UP000562929"/>
    </source>
</evidence>
<protein>
    <submittedName>
        <fullName evidence="3">Uncharacterized protein</fullName>
    </submittedName>
</protein>
<accession>A0A8H4VH34</accession>
<feature type="compositionally biased region" description="Basic and acidic residues" evidence="1">
    <location>
        <begin position="304"/>
        <end position="320"/>
    </location>
</feature>
<feature type="compositionally biased region" description="Polar residues" evidence="1">
    <location>
        <begin position="323"/>
        <end position="336"/>
    </location>
</feature>
<sequence>MRWPNKIRASSPARDDESGPHVVLSGKRLMPTAGMSGYQFLYIFILDGVGGLILSGGINFAIAYGLYKNTNDPVRLFQLPNTLAGDGAVTIFVQCLITWLIESILVTYDVNHGSVRTIGWIREPRNRLLRSFFLLPADPLLGASRLTFFGFIPIIQFIIRGLLFGVASFLLFWPICVGILAGIGQRRADGDYYYDNVWTPQVYKLLLGGLLGLVTGPPMAMFWLVRYGWEAQAAIRCAEEAAVRYAEEEAARVSGQEGVSSPAFARPSEDARRAAASKVDLSKKDDGKPSEEVATGSESDIEDDKPKQLEASTEVRKAAESDAASSQGESANQDRQSSAEEFEASGEGTPRPLTEMESRPFHDAEEELAMEFSSPRESVIRPDEAWHGVSEKPAPVRGFDDADSPVINEKVAALESGIKGSPVVDTSGHGQGFDETAAS</sequence>
<dbReference type="EMBL" id="JAACLJ010000001">
    <property type="protein sequence ID" value="KAF4595694.1"/>
    <property type="molecule type" value="Genomic_DNA"/>
</dbReference>
<feature type="transmembrane region" description="Helical" evidence="2">
    <location>
        <begin position="40"/>
        <end position="67"/>
    </location>
</feature>
<dbReference type="PANTHER" id="PTHR28297:SF1">
    <property type="entry name" value="FUNGAL PROTEIN"/>
    <property type="match status" value="1"/>
</dbReference>
<feature type="compositionally biased region" description="Basic and acidic residues" evidence="1">
    <location>
        <begin position="354"/>
        <end position="363"/>
    </location>
</feature>
<comment type="caution">
    <text evidence="3">The sequence shown here is derived from an EMBL/GenBank/DDBJ whole genome shotgun (WGS) entry which is preliminary data.</text>
</comment>
<evidence type="ECO:0000256" key="1">
    <source>
        <dbReference type="SAM" id="MobiDB-lite"/>
    </source>
</evidence>
<proteinExistence type="predicted"/>
<reference evidence="3 4" key="1">
    <citation type="journal article" date="2020" name="G3 (Bethesda)">
        <title>Genetic Underpinnings of Host Manipulation by Ophiocordyceps as Revealed by Comparative Transcriptomics.</title>
        <authorList>
            <person name="Will I."/>
            <person name="Das B."/>
            <person name="Trinh T."/>
            <person name="Brachmann A."/>
            <person name="Ohm R.A."/>
            <person name="de Bekker C."/>
        </authorList>
    </citation>
    <scope>NUCLEOTIDE SEQUENCE [LARGE SCALE GENOMIC DNA]</scope>
    <source>
        <strain evidence="3 4">EC05</strain>
    </source>
</reference>
<feature type="compositionally biased region" description="Basic and acidic residues" evidence="1">
    <location>
        <begin position="378"/>
        <end position="390"/>
    </location>
</feature>
<gene>
    <name evidence="3" type="ORF">GQ602_001307</name>
</gene>
<feature type="region of interest" description="Disordered" evidence="1">
    <location>
        <begin position="418"/>
        <end position="439"/>
    </location>
</feature>
<keyword evidence="2" id="KW-0812">Transmembrane</keyword>
<dbReference type="InterPro" id="IPR018852">
    <property type="entry name" value="DUF2456"/>
</dbReference>
<dbReference type="PANTHER" id="PTHR28297">
    <property type="entry name" value="FUNGAL PROTEIN"/>
    <property type="match status" value="1"/>
</dbReference>
<dbReference type="Proteomes" id="UP000562929">
    <property type="component" value="Unassembled WGS sequence"/>
</dbReference>
<name>A0A8H4VH34_9HYPO</name>
<keyword evidence="2" id="KW-0472">Membrane</keyword>
<dbReference type="OrthoDB" id="15595at2759"/>
<evidence type="ECO:0000256" key="2">
    <source>
        <dbReference type="SAM" id="Phobius"/>
    </source>
</evidence>
<keyword evidence="4" id="KW-1185">Reference proteome</keyword>
<feature type="compositionally biased region" description="Basic and acidic residues" evidence="1">
    <location>
        <begin position="280"/>
        <end position="291"/>
    </location>
</feature>
<feature type="transmembrane region" description="Helical" evidence="2">
    <location>
        <begin position="132"/>
        <end position="155"/>
    </location>
</feature>
<dbReference type="AlphaFoldDB" id="A0A8H4VH34"/>
<feature type="transmembrane region" description="Helical" evidence="2">
    <location>
        <begin position="205"/>
        <end position="229"/>
    </location>
</feature>
<keyword evidence="2" id="KW-1133">Transmembrane helix</keyword>
<feature type="transmembrane region" description="Helical" evidence="2">
    <location>
        <begin position="161"/>
        <end position="184"/>
    </location>
</feature>
<feature type="transmembrane region" description="Helical" evidence="2">
    <location>
        <begin position="87"/>
        <end position="111"/>
    </location>
</feature>
<dbReference type="Pfam" id="PF10445">
    <property type="entry name" value="DUF2456"/>
    <property type="match status" value="1"/>
</dbReference>